<reference evidence="1 2" key="1">
    <citation type="submission" date="2020-04" db="EMBL/GenBank/DDBJ databases">
        <title>Perkinsus olseni comparative genomics.</title>
        <authorList>
            <person name="Bogema D.R."/>
        </authorList>
    </citation>
    <scope>NUCLEOTIDE SEQUENCE [LARGE SCALE GENOMIC DNA]</scope>
    <source>
        <strain evidence="1">ATCC PRA-205</strain>
    </source>
</reference>
<proteinExistence type="predicted"/>
<evidence type="ECO:0000313" key="1">
    <source>
        <dbReference type="EMBL" id="KAF4725089.1"/>
    </source>
</evidence>
<sequence length="131" mass="14452">MLSGPPSVRQISQAISSHDEGAIGMARHHDLKSVQQLLIHKVHDSADGEQGNRAIVEPLTPHCQSQAIRLSGRDCSRHWRVWREHPRKAASIGYIPRPSMYGLETGSNEFDITTGSRLIAGGGTHCDPKWL</sequence>
<dbReference type="EMBL" id="JABANM010019059">
    <property type="protein sequence ID" value="KAF4725089.1"/>
    <property type="molecule type" value="Genomic_DNA"/>
</dbReference>
<evidence type="ECO:0000313" key="2">
    <source>
        <dbReference type="Proteomes" id="UP000574390"/>
    </source>
</evidence>
<gene>
    <name evidence="1" type="ORF">FOZ62_018877</name>
</gene>
<dbReference type="AlphaFoldDB" id="A0A7J6RWK0"/>
<accession>A0A7J6RWK0</accession>
<dbReference type="Proteomes" id="UP000574390">
    <property type="component" value="Unassembled WGS sequence"/>
</dbReference>
<feature type="non-terminal residue" evidence="1">
    <location>
        <position position="131"/>
    </location>
</feature>
<protein>
    <submittedName>
        <fullName evidence="1">Uncharacterized protein</fullName>
    </submittedName>
</protein>
<comment type="caution">
    <text evidence="1">The sequence shown here is derived from an EMBL/GenBank/DDBJ whole genome shotgun (WGS) entry which is preliminary data.</text>
</comment>
<name>A0A7J6RWK0_PEROL</name>
<organism evidence="1 2">
    <name type="scientific">Perkinsus olseni</name>
    <name type="common">Perkinsus atlanticus</name>
    <dbReference type="NCBI Taxonomy" id="32597"/>
    <lineage>
        <taxon>Eukaryota</taxon>
        <taxon>Sar</taxon>
        <taxon>Alveolata</taxon>
        <taxon>Perkinsozoa</taxon>
        <taxon>Perkinsea</taxon>
        <taxon>Perkinsida</taxon>
        <taxon>Perkinsidae</taxon>
        <taxon>Perkinsus</taxon>
    </lineage>
</organism>